<dbReference type="VEuPathDB" id="TriTrypDB:C3747_1g3645c"/>
<dbReference type="OrthoDB" id="252536at2759"/>
<feature type="region of interest" description="Disordered" evidence="1">
    <location>
        <begin position="84"/>
        <end position="130"/>
    </location>
</feature>
<feature type="region of interest" description="Disordered" evidence="1">
    <location>
        <begin position="33"/>
        <end position="59"/>
    </location>
</feature>
<dbReference type="AlphaFoldDB" id="A0A2V2W780"/>
<dbReference type="VEuPathDB" id="TriTrypDB:TcCLB.510663.10"/>
<dbReference type="EMBL" id="PRFA01000002">
    <property type="protein sequence ID" value="PWV02454.1"/>
    <property type="molecule type" value="Genomic_DNA"/>
</dbReference>
<dbReference type="VEuPathDB" id="TriTrypDB:TcBrA4_0062070"/>
<dbReference type="VEuPathDB" id="TriTrypDB:BCY84_00403"/>
<proteinExistence type="predicted"/>
<dbReference type="VEuPathDB" id="TriTrypDB:TcYC6_0069380"/>
<dbReference type="VEuPathDB" id="TriTrypDB:TcCLB.510737.90"/>
<evidence type="ECO:0000313" key="2">
    <source>
        <dbReference type="EMBL" id="PWV02454.1"/>
    </source>
</evidence>
<evidence type="ECO:0000313" key="3">
    <source>
        <dbReference type="Proteomes" id="UP000246121"/>
    </source>
</evidence>
<dbReference type="VEuPathDB" id="TriTrypDB:TcG_00573"/>
<name>A0A2V2W780_TRYCR</name>
<protein>
    <submittedName>
        <fullName evidence="2">Uncharacterized protein</fullName>
    </submittedName>
</protein>
<feature type="compositionally biased region" description="Basic and acidic residues" evidence="1">
    <location>
        <begin position="99"/>
        <end position="114"/>
    </location>
</feature>
<gene>
    <name evidence="2" type="ORF">C4B63_2g4014c</name>
</gene>
<organism evidence="2 3">
    <name type="scientific">Trypanosoma cruzi</name>
    <dbReference type="NCBI Taxonomy" id="5693"/>
    <lineage>
        <taxon>Eukaryota</taxon>
        <taxon>Discoba</taxon>
        <taxon>Euglenozoa</taxon>
        <taxon>Kinetoplastea</taxon>
        <taxon>Metakinetoplastina</taxon>
        <taxon>Trypanosomatida</taxon>
        <taxon>Trypanosomatidae</taxon>
        <taxon>Trypanosoma</taxon>
        <taxon>Schizotrypanum</taxon>
    </lineage>
</organism>
<dbReference type="VEuPathDB" id="TriTrypDB:C4B63_2g4014c"/>
<dbReference type="VEuPathDB" id="TriTrypDB:TcCL_NonESM00198"/>
<reference evidence="2 3" key="1">
    <citation type="journal article" date="2018" name="Microb. Genom.">
        <title>Expanding an expanded genome: long-read sequencing of Trypanosoma cruzi.</title>
        <authorList>
            <person name="Berna L."/>
            <person name="Rodriguez M."/>
            <person name="Chiribao M.L."/>
            <person name="Parodi-Talice A."/>
            <person name="Pita S."/>
            <person name="Rijo G."/>
            <person name="Alvarez-Valin F."/>
            <person name="Robello C."/>
        </authorList>
    </citation>
    <scope>NUCLEOTIDE SEQUENCE [LARGE SCALE GENOMIC DNA]</scope>
    <source>
        <strain evidence="2 3">Dm28c</strain>
    </source>
</reference>
<comment type="caution">
    <text evidence="2">The sequence shown here is derived from an EMBL/GenBank/DDBJ whole genome shotgun (WGS) entry which is preliminary data.</text>
</comment>
<evidence type="ECO:0000256" key="1">
    <source>
        <dbReference type="SAM" id="MobiDB-lite"/>
    </source>
</evidence>
<dbReference type="Proteomes" id="UP000246121">
    <property type="component" value="Unassembled WGS sequence"/>
</dbReference>
<sequence>MAGESATAPANVEEWAEDDGGFFSAFAEEAAGGFSRRKRNRQAHEQEVEQQQAVQRAEATEDEAIVMARAEEARRQIAAKVFSRASPREVRQALKKAKKESIPKTPHGEGDKARQCNFSSLQKRQKKRRK</sequence>
<accession>A0A2V2W780</accession>